<dbReference type="InterPro" id="IPR024983">
    <property type="entry name" value="CHAT_dom"/>
</dbReference>
<accession>A0AAU3I8V2</accession>
<organism evidence="2">
    <name type="scientific">Streptomyces sp. NBC_01393</name>
    <dbReference type="NCBI Taxonomy" id="2903851"/>
    <lineage>
        <taxon>Bacteria</taxon>
        <taxon>Bacillati</taxon>
        <taxon>Actinomycetota</taxon>
        <taxon>Actinomycetes</taxon>
        <taxon>Kitasatosporales</taxon>
        <taxon>Streptomycetaceae</taxon>
        <taxon>Streptomyces</taxon>
    </lineage>
</organism>
<name>A0AAU3I8V2_9ACTN</name>
<gene>
    <name evidence="2" type="ORF">OG699_41895</name>
</gene>
<feature type="domain" description="CHAT" evidence="1">
    <location>
        <begin position="3"/>
        <end position="116"/>
    </location>
</feature>
<dbReference type="AlphaFoldDB" id="A0AAU3I8V2"/>
<dbReference type="Pfam" id="PF12770">
    <property type="entry name" value="CHAT"/>
    <property type="match status" value="1"/>
</dbReference>
<reference evidence="2" key="1">
    <citation type="submission" date="2022-10" db="EMBL/GenBank/DDBJ databases">
        <title>The complete genomes of actinobacterial strains from the NBC collection.</title>
        <authorList>
            <person name="Joergensen T.S."/>
            <person name="Alvarez Arevalo M."/>
            <person name="Sterndorff E.B."/>
            <person name="Faurdal D."/>
            <person name="Vuksanovic O."/>
            <person name="Mourched A.-S."/>
            <person name="Charusanti P."/>
            <person name="Shaw S."/>
            <person name="Blin K."/>
            <person name="Weber T."/>
        </authorList>
    </citation>
    <scope>NUCLEOTIDE SEQUENCE</scope>
    <source>
        <strain evidence="2">NBC_01393</strain>
    </source>
</reference>
<sequence length="118" mass="12782">MDTPARSRLLLHDHRTAPLLVGDIGRLRLTGAQLAVLSACSTHRTGPTQMDEAVTIAAACQIAGFQQVVGTLWEVGDGIAARFARTVYEEFTDKGTVLVRAECAAYAVHHAVLQLRER</sequence>
<dbReference type="EMBL" id="CP109546">
    <property type="protein sequence ID" value="WTZ13943.1"/>
    <property type="molecule type" value="Genomic_DNA"/>
</dbReference>
<protein>
    <submittedName>
        <fullName evidence="2">CHAT domain-containing protein</fullName>
    </submittedName>
</protein>
<evidence type="ECO:0000313" key="2">
    <source>
        <dbReference type="EMBL" id="WTZ13943.1"/>
    </source>
</evidence>
<proteinExistence type="predicted"/>
<evidence type="ECO:0000259" key="1">
    <source>
        <dbReference type="Pfam" id="PF12770"/>
    </source>
</evidence>